<dbReference type="STRING" id="55207.KP22_02945"/>
<dbReference type="Gene3D" id="2.30.110.10">
    <property type="entry name" value="Electron Transport, Fmn-binding Protein, Chain A"/>
    <property type="match status" value="1"/>
</dbReference>
<comment type="caution">
    <text evidence="1">The sequence shown here is derived from an EMBL/GenBank/DDBJ whole genome shotgun (WGS) entry which is preliminary data.</text>
</comment>
<dbReference type="SUPFAM" id="SSF50475">
    <property type="entry name" value="FMN-binding split barrel"/>
    <property type="match status" value="1"/>
</dbReference>
<proteinExistence type="predicted"/>
<evidence type="ECO:0000313" key="4">
    <source>
        <dbReference type="Proteomes" id="UP000032874"/>
    </source>
</evidence>
<organism evidence="1 4">
    <name type="scientific">Pectobacterium betavasculorum</name>
    <dbReference type="NCBI Taxonomy" id="55207"/>
    <lineage>
        <taxon>Bacteria</taxon>
        <taxon>Pseudomonadati</taxon>
        <taxon>Pseudomonadota</taxon>
        <taxon>Gammaproteobacteria</taxon>
        <taxon>Enterobacterales</taxon>
        <taxon>Pectobacteriaceae</taxon>
        <taxon>Pectobacterium</taxon>
    </lineage>
</organism>
<dbReference type="Proteomes" id="UP000032869">
    <property type="component" value="Unassembled WGS sequence"/>
</dbReference>
<evidence type="ECO:0000313" key="3">
    <source>
        <dbReference type="Proteomes" id="UP000032869"/>
    </source>
</evidence>
<evidence type="ECO:0000313" key="1">
    <source>
        <dbReference type="EMBL" id="KFX07060.1"/>
    </source>
</evidence>
<dbReference type="AlphaFoldDB" id="A0A093RW79"/>
<evidence type="ECO:0000313" key="2">
    <source>
        <dbReference type="EMBL" id="KFX22573.1"/>
    </source>
</evidence>
<gene>
    <name evidence="2" type="ORF">JV35_05225</name>
    <name evidence="1" type="ORF">KP22_02945</name>
</gene>
<protein>
    <submittedName>
        <fullName evidence="1">Uncharacterized protein</fullName>
    </submittedName>
</protein>
<keyword evidence="3" id="KW-1185">Reference proteome</keyword>
<dbReference type="EMBL" id="JQHL01000001">
    <property type="protein sequence ID" value="KFX22573.1"/>
    <property type="molecule type" value="Genomic_DNA"/>
</dbReference>
<reference evidence="3 4" key="1">
    <citation type="submission" date="2014-08" db="EMBL/GenBank/DDBJ databases">
        <title>Genome sequences of NCPPB Pectobacterium isolates.</title>
        <authorList>
            <person name="Glover R.H."/>
            <person name="Sapp M."/>
            <person name="Elphinstone J."/>
        </authorList>
    </citation>
    <scope>NUCLEOTIDE SEQUENCE [LARGE SCALE GENOMIC DNA]</scope>
    <source>
        <strain evidence="2 3">NCPPB 2793</strain>
        <strain evidence="1 4">NCPPB 2795</strain>
    </source>
</reference>
<dbReference type="OrthoDB" id="8447155at2"/>
<dbReference type="InterPro" id="IPR011194">
    <property type="entry name" value="UPF0306"/>
</dbReference>
<dbReference type="eggNOG" id="COG3787">
    <property type="taxonomic scope" value="Bacteria"/>
</dbReference>
<sequence length="151" mass="17527">MNNEEQLHEICHFMSQERLLTLSAAAEGQVWSASCFYHFQQDEMTMYVMSDITTRHASLMLKAPEVSGTITGSDISLMQLKGLQYQAVASLLSTEQEGIARARYYQRYPLSRVIARPMWSLKLIEIKFMQNRLGMKRCMRWHCSTRPERGL</sequence>
<dbReference type="RefSeq" id="WP_039300797.1">
    <property type="nucleotide sequence ID" value="NZ_JAODTE010000001.1"/>
</dbReference>
<dbReference type="EMBL" id="JQHM01000001">
    <property type="protein sequence ID" value="KFX07060.1"/>
    <property type="molecule type" value="Genomic_DNA"/>
</dbReference>
<dbReference type="Proteomes" id="UP000032874">
    <property type="component" value="Unassembled WGS sequence"/>
</dbReference>
<name>A0A093RW79_9GAMM</name>
<accession>A0A093RW79</accession>
<dbReference type="PIRSF" id="PIRSF009554">
    <property type="entry name" value="UCP009554"/>
    <property type="match status" value="1"/>
</dbReference>
<dbReference type="InterPro" id="IPR012349">
    <property type="entry name" value="Split_barrel_FMN-bd"/>
</dbReference>